<dbReference type="AlphaFoldDB" id="E4ZTQ4"/>
<protein>
    <submittedName>
        <fullName evidence="1">Predicted protein</fullName>
    </submittedName>
</protein>
<evidence type="ECO:0000313" key="2">
    <source>
        <dbReference type="Proteomes" id="UP000002668"/>
    </source>
</evidence>
<organism evidence="2">
    <name type="scientific">Leptosphaeria maculans (strain JN3 / isolate v23.1.3 / race Av1-4-5-6-7-8)</name>
    <name type="common">Blackleg fungus</name>
    <name type="synonym">Phoma lingam</name>
    <dbReference type="NCBI Taxonomy" id="985895"/>
    <lineage>
        <taxon>Eukaryota</taxon>
        <taxon>Fungi</taxon>
        <taxon>Dikarya</taxon>
        <taxon>Ascomycota</taxon>
        <taxon>Pezizomycotina</taxon>
        <taxon>Dothideomycetes</taxon>
        <taxon>Pleosporomycetidae</taxon>
        <taxon>Pleosporales</taxon>
        <taxon>Pleosporineae</taxon>
        <taxon>Leptosphaeriaceae</taxon>
        <taxon>Plenodomus</taxon>
        <taxon>Plenodomus lingam/Leptosphaeria maculans species complex</taxon>
    </lineage>
</organism>
<dbReference type="HOGENOM" id="CLU_2513028_0_0_1"/>
<accession>E4ZTQ4</accession>
<dbReference type="Proteomes" id="UP000002668">
    <property type="component" value="Genome"/>
</dbReference>
<proteinExistence type="predicted"/>
<dbReference type="InParanoid" id="E4ZTQ4"/>
<reference evidence="2" key="1">
    <citation type="journal article" date="2011" name="Nat. Commun.">
        <title>Effector diversification within compartments of the Leptosphaeria maculans genome affected by Repeat-Induced Point mutations.</title>
        <authorList>
            <person name="Rouxel T."/>
            <person name="Grandaubert J."/>
            <person name="Hane J.K."/>
            <person name="Hoede C."/>
            <person name="van de Wouw A.P."/>
            <person name="Couloux A."/>
            <person name="Dominguez V."/>
            <person name="Anthouard V."/>
            <person name="Bally P."/>
            <person name="Bourras S."/>
            <person name="Cozijnsen A.J."/>
            <person name="Ciuffetti L.M."/>
            <person name="Degrave A."/>
            <person name="Dilmaghani A."/>
            <person name="Duret L."/>
            <person name="Fudal I."/>
            <person name="Goodwin S.B."/>
            <person name="Gout L."/>
            <person name="Glaser N."/>
            <person name="Linglin J."/>
            <person name="Kema G.H.J."/>
            <person name="Lapalu N."/>
            <person name="Lawrence C.B."/>
            <person name="May K."/>
            <person name="Meyer M."/>
            <person name="Ollivier B."/>
            <person name="Poulain J."/>
            <person name="Schoch C.L."/>
            <person name="Simon A."/>
            <person name="Spatafora J.W."/>
            <person name="Stachowiak A."/>
            <person name="Turgeon B.G."/>
            <person name="Tyler B.M."/>
            <person name="Vincent D."/>
            <person name="Weissenbach J."/>
            <person name="Amselem J."/>
            <person name="Quesneville H."/>
            <person name="Oliver R.P."/>
            <person name="Wincker P."/>
            <person name="Balesdent M.-H."/>
            <person name="Howlett B.J."/>
        </authorList>
    </citation>
    <scope>NUCLEOTIDE SEQUENCE [LARGE SCALE GENOMIC DNA]</scope>
    <source>
        <strain evidence="2">JN3 / isolate v23.1.3 / race Av1-4-5-6-7-8</strain>
    </source>
</reference>
<name>E4ZTQ4_LEPMJ</name>
<gene>
    <name evidence="1" type="ORF">LEMA_P116170.1</name>
</gene>
<evidence type="ECO:0000313" key="1">
    <source>
        <dbReference type="EMBL" id="CBX94614.1"/>
    </source>
</evidence>
<dbReference type="EMBL" id="FP929125">
    <property type="protein sequence ID" value="CBX94614.1"/>
    <property type="molecule type" value="Genomic_DNA"/>
</dbReference>
<sequence length="85" mass="9701">MRWLDFDGRHYSLDFPLDRVFTKNQSRLPNALFQTHHRSQTLESLVGCTLHMAALLSSGQCGLQPALQPSIDAHLLVAHSTWRLF</sequence>
<keyword evidence="2" id="KW-1185">Reference proteome</keyword>
<dbReference type="VEuPathDB" id="FungiDB:LEMA_P116170.1"/>